<evidence type="ECO:0000256" key="5">
    <source>
        <dbReference type="ARBA" id="ARBA00022989"/>
    </source>
</evidence>
<dbReference type="EMBL" id="SELW01000599">
    <property type="protein sequence ID" value="TID19195.1"/>
    <property type="molecule type" value="Genomic_DNA"/>
</dbReference>
<dbReference type="FunFam" id="1.20.1250.20:FF:000140">
    <property type="entry name" value="Putative MFS phospholipid transporter"/>
    <property type="match status" value="1"/>
</dbReference>
<dbReference type="GO" id="GO:0046943">
    <property type="term" value="F:carboxylic acid transmembrane transporter activity"/>
    <property type="evidence" value="ECO:0007669"/>
    <property type="project" value="TreeGrafter"/>
</dbReference>
<evidence type="ECO:0000313" key="11">
    <source>
        <dbReference type="Proteomes" id="UP000307173"/>
    </source>
</evidence>
<dbReference type="Gene3D" id="1.20.1250.20">
    <property type="entry name" value="MFS general substrate transporter like domains"/>
    <property type="match status" value="1"/>
</dbReference>
<evidence type="ECO:0000256" key="1">
    <source>
        <dbReference type="ARBA" id="ARBA00004651"/>
    </source>
</evidence>
<feature type="transmembrane region" description="Helical" evidence="8">
    <location>
        <begin position="99"/>
        <end position="118"/>
    </location>
</feature>
<dbReference type="PROSITE" id="PS50850">
    <property type="entry name" value="MFS"/>
    <property type="match status" value="1"/>
</dbReference>
<evidence type="ECO:0000256" key="8">
    <source>
        <dbReference type="SAM" id="Phobius"/>
    </source>
</evidence>
<name>A0A4V4NFD0_9ASCO</name>
<accession>A0A4V4NFD0</accession>
<feature type="transmembrane region" description="Helical" evidence="8">
    <location>
        <begin position="233"/>
        <end position="251"/>
    </location>
</feature>
<feature type="transmembrane region" description="Helical" evidence="8">
    <location>
        <begin position="125"/>
        <end position="146"/>
    </location>
</feature>
<keyword evidence="11" id="KW-1185">Reference proteome</keyword>
<keyword evidence="3" id="KW-0813">Transport</keyword>
<feature type="transmembrane region" description="Helical" evidence="8">
    <location>
        <begin position="415"/>
        <end position="438"/>
    </location>
</feature>
<feature type="transmembrane region" description="Helical" evidence="8">
    <location>
        <begin position="450"/>
        <end position="470"/>
    </location>
</feature>
<dbReference type="PANTHER" id="PTHR23508:SF10">
    <property type="entry name" value="CARBOXYLIC ACID TRANSPORTER PROTEIN HOMOLOG"/>
    <property type="match status" value="1"/>
</dbReference>
<comment type="similarity">
    <text evidence="2">Belongs to the major facilitator superfamily. Sugar transporter (TC 2.A.1.1) family.</text>
</comment>
<organism evidence="10 11">
    <name type="scientific">Pichia inconspicua</name>
    <dbReference type="NCBI Taxonomy" id="52247"/>
    <lineage>
        <taxon>Eukaryota</taxon>
        <taxon>Fungi</taxon>
        <taxon>Dikarya</taxon>
        <taxon>Ascomycota</taxon>
        <taxon>Saccharomycotina</taxon>
        <taxon>Pichiomycetes</taxon>
        <taxon>Pichiales</taxon>
        <taxon>Pichiaceae</taxon>
        <taxon>Pichia</taxon>
    </lineage>
</organism>
<keyword evidence="6" id="KW-0843">Virulence</keyword>
<evidence type="ECO:0000256" key="4">
    <source>
        <dbReference type="ARBA" id="ARBA00022692"/>
    </source>
</evidence>
<feature type="transmembrane region" description="Helical" evidence="8">
    <location>
        <begin position="351"/>
        <end position="371"/>
    </location>
</feature>
<feature type="transmembrane region" description="Helical" evidence="8">
    <location>
        <begin position="152"/>
        <end position="173"/>
    </location>
</feature>
<dbReference type="PANTHER" id="PTHR23508">
    <property type="entry name" value="CARBOXYLIC ACID TRANSPORTER PROTEIN HOMOLOG"/>
    <property type="match status" value="1"/>
</dbReference>
<dbReference type="InterPro" id="IPR005828">
    <property type="entry name" value="MFS_sugar_transport-like"/>
</dbReference>
<feature type="transmembrane region" description="Helical" evidence="8">
    <location>
        <begin position="272"/>
        <end position="295"/>
    </location>
</feature>
<dbReference type="InterPro" id="IPR020846">
    <property type="entry name" value="MFS_dom"/>
</dbReference>
<dbReference type="InterPro" id="IPR036259">
    <property type="entry name" value="MFS_trans_sf"/>
</dbReference>
<comment type="caution">
    <text evidence="10">The sequence shown here is derived from an EMBL/GenBank/DDBJ whole genome shotgun (WGS) entry which is preliminary data.</text>
</comment>
<keyword evidence="7 8" id="KW-0472">Membrane</keyword>
<proteinExistence type="inferred from homology"/>
<evidence type="ECO:0000256" key="3">
    <source>
        <dbReference type="ARBA" id="ARBA00022448"/>
    </source>
</evidence>
<dbReference type="Pfam" id="PF00083">
    <property type="entry name" value="Sugar_tr"/>
    <property type="match status" value="2"/>
</dbReference>
<comment type="subcellular location">
    <subcellularLocation>
        <location evidence="1">Cell membrane</location>
        <topology evidence="1">Multi-pass membrane protein</topology>
    </subcellularLocation>
</comment>
<feature type="transmembrane region" description="Helical" evidence="8">
    <location>
        <begin position="206"/>
        <end position="227"/>
    </location>
</feature>
<gene>
    <name evidence="10" type="ORF">CANINC_003765</name>
</gene>
<evidence type="ECO:0000256" key="7">
    <source>
        <dbReference type="ARBA" id="ARBA00023136"/>
    </source>
</evidence>
<keyword evidence="5 8" id="KW-1133">Transmembrane helix</keyword>
<protein>
    <recommendedName>
        <fullName evidence="9">Major facilitator superfamily (MFS) profile domain-containing protein</fullName>
    </recommendedName>
</protein>
<evidence type="ECO:0000256" key="6">
    <source>
        <dbReference type="ARBA" id="ARBA00023026"/>
    </source>
</evidence>
<evidence type="ECO:0000256" key="2">
    <source>
        <dbReference type="ARBA" id="ARBA00010992"/>
    </source>
</evidence>
<dbReference type="GO" id="GO:0005886">
    <property type="term" value="C:plasma membrane"/>
    <property type="evidence" value="ECO:0007669"/>
    <property type="project" value="UniProtKB-SubCell"/>
</dbReference>
<evidence type="ECO:0000259" key="9">
    <source>
        <dbReference type="PROSITE" id="PS50850"/>
    </source>
</evidence>
<keyword evidence="4 8" id="KW-0812">Transmembrane</keyword>
<dbReference type="GO" id="GO:0001406">
    <property type="term" value="F:glycerophosphodiester transmembrane transporter activity"/>
    <property type="evidence" value="ECO:0007669"/>
    <property type="project" value="UniProtKB-ARBA"/>
</dbReference>
<feature type="domain" description="Major facilitator superfamily (MFS) profile" evidence="9">
    <location>
        <begin position="57"/>
        <end position="474"/>
    </location>
</feature>
<dbReference type="Proteomes" id="UP000307173">
    <property type="component" value="Unassembled WGS sequence"/>
</dbReference>
<sequence>MPFKELPNIIRSEVTWGRNIVSDSSNEMRLQYTDKEGNDVVIEEENITPSDKKSYWPIFTAGAGLFSDGYVNNSIGITSTCLSIIYGTQYTQSSALKNVSAIAFAGTIVGQLSFGVFSDYISRKMGMLVSSGGLILFSILAAGSWGVGTEPYGNAGGIFAALTAYRFFLGFFIGAEYPTGSAACAEASALLPVGKRNRYFTWFTNFMIDLGFVMASFVPMVLLWIFREDKLQWVWRLTLGFGAIPPISLFFMRMFFKEGKQFQKLNFKKTKIPFLLILKFYWFRLTIVSVIWFIYNFSAYAFGIYASPILRTIIPDGDIYKTFGWNVVFNVFYLPGAFLGAISTDYIGPRLTLFTGIWLQAIVGFIMAGLYQHLSEHVAAFTVVYGIFMTLGEFGPGDNIGLLAAKTSATPVRGVYYGIAAATGKVGAFVGTYVFPTFQSRYPGIKGYQVPFWLASSLALFAGLLALFGLPAVDQNAMQREDFLFLQYLSDNGFDITKLGDGTLTNGEVNNSDSSDQEIQEAVEFLKDEKY</sequence>
<dbReference type="SUPFAM" id="SSF103473">
    <property type="entry name" value="MFS general substrate transporter"/>
    <property type="match status" value="1"/>
</dbReference>
<feature type="transmembrane region" description="Helical" evidence="8">
    <location>
        <begin position="377"/>
        <end position="394"/>
    </location>
</feature>
<evidence type="ECO:0000313" key="10">
    <source>
        <dbReference type="EMBL" id="TID19195.1"/>
    </source>
</evidence>
<dbReference type="OrthoDB" id="2261376at2759"/>
<feature type="transmembrane region" description="Helical" evidence="8">
    <location>
        <begin position="323"/>
        <end position="344"/>
    </location>
</feature>
<dbReference type="AlphaFoldDB" id="A0A4V4NFD0"/>
<reference evidence="10 11" key="1">
    <citation type="journal article" date="2019" name="Front. Genet.">
        <title>Whole-Genome Sequencing of the Opportunistic Yeast Pathogen Candida inconspicua Uncovers Its Hybrid Origin.</title>
        <authorList>
            <person name="Mixao V."/>
            <person name="Hansen A.P."/>
            <person name="Saus E."/>
            <person name="Boekhout T."/>
            <person name="Lass-Florl C."/>
            <person name="Gabaldon T."/>
        </authorList>
    </citation>
    <scope>NUCLEOTIDE SEQUENCE [LARGE SCALE GENOMIC DNA]</scope>
    <source>
        <strain evidence="10 11">CBS 180</strain>
    </source>
</reference>
<dbReference type="STRING" id="52247.A0A4V4NFD0"/>